<protein>
    <recommendedName>
        <fullName evidence="4">DUF4351 domain-containing protein</fullName>
    </recommendedName>
</protein>
<proteinExistence type="predicted"/>
<dbReference type="PANTHER" id="PTHR34613">
    <property type="entry name" value="SLL0800 PROTEIN"/>
    <property type="match status" value="1"/>
</dbReference>
<dbReference type="EMBL" id="FONR01000003">
    <property type="protein sequence ID" value="SFF06280.1"/>
    <property type="molecule type" value="Genomic_DNA"/>
</dbReference>
<evidence type="ECO:0008006" key="4">
    <source>
        <dbReference type="Google" id="ProtNLM"/>
    </source>
</evidence>
<name>A0A1I2FNW2_9ACTN</name>
<evidence type="ECO:0000256" key="1">
    <source>
        <dbReference type="SAM" id="MobiDB-lite"/>
    </source>
</evidence>
<organism evidence="2 3">
    <name type="scientific">Streptomyces mirabilis</name>
    <dbReference type="NCBI Taxonomy" id="68239"/>
    <lineage>
        <taxon>Bacteria</taxon>
        <taxon>Bacillati</taxon>
        <taxon>Actinomycetota</taxon>
        <taxon>Actinomycetes</taxon>
        <taxon>Kitasatosporales</taxon>
        <taxon>Streptomycetaceae</taxon>
        <taxon>Streptomyces</taxon>
    </lineage>
</organism>
<dbReference type="Proteomes" id="UP000181942">
    <property type="component" value="Unassembled WGS sequence"/>
</dbReference>
<sequence>MPLRPRRFPGSGTLIEETRIESRTEGRTEGRAEDILRILDLRAIDIPEAARQRITGCTDLELLGTWFERALTATSAEELFAAEA</sequence>
<feature type="compositionally biased region" description="Basic and acidic residues" evidence="1">
    <location>
        <begin position="16"/>
        <end position="28"/>
    </location>
</feature>
<reference evidence="2 3" key="1">
    <citation type="submission" date="2016-10" db="EMBL/GenBank/DDBJ databases">
        <authorList>
            <person name="de Groot N.N."/>
        </authorList>
    </citation>
    <scope>NUCLEOTIDE SEQUENCE [LARGE SCALE GENOMIC DNA]</scope>
    <source>
        <strain evidence="2 3">OK461</strain>
    </source>
</reference>
<dbReference type="PANTHER" id="PTHR34613:SF1">
    <property type="entry name" value="SLL6017 PROTEIN"/>
    <property type="match status" value="1"/>
</dbReference>
<gene>
    <name evidence="2" type="ORF">SAMN02787118_103541</name>
</gene>
<evidence type="ECO:0000313" key="2">
    <source>
        <dbReference type="EMBL" id="SFF06280.1"/>
    </source>
</evidence>
<dbReference type="OrthoDB" id="3539696at2"/>
<dbReference type="AlphaFoldDB" id="A0A1I2FNW2"/>
<dbReference type="RefSeq" id="WP_075027304.1">
    <property type="nucleotide sequence ID" value="NZ_FONR01000003.1"/>
</dbReference>
<evidence type="ECO:0000313" key="3">
    <source>
        <dbReference type="Proteomes" id="UP000181942"/>
    </source>
</evidence>
<feature type="region of interest" description="Disordered" evidence="1">
    <location>
        <begin position="1"/>
        <end position="28"/>
    </location>
</feature>
<accession>A0A1I2FNW2</accession>